<feature type="domain" description="HTH myb-type" evidence="7">
    <location>
        <begin position="17"/>
        <end position="72"/>
    </location>
</feature>
<evidence type="ECO:0000313" key="9">
    <source>
        <dbReference type="Proteomes" id="UP001396334"/>
    </source>
</evidence>
<evidence type="ECO:0000259" key="6">
    <source>
        <dbReference type="PROSITE" id="PS50090"/>
    </source>
</evidence>
<name>A0ABR2NU40_9ROSI</name>
<dbReference type="InterPro" id="IPR017930">
    <property type="entry name" value="Myb_dom"/>
</dbReference>
<dbReference type="EMBL" id="JBBPBN010000101">
    <property type="protein sequence ID" value="KAK8979672.1"/>
    <property type="molecule type" value="Genomic_DNA"/>
</dbReference>
<evidence type="ECO:0000256" key="3">
    <source>
        <dbReference type="ARBA" id="ARBA00023163"/>
    </source>
</evidence>
<dbReference type="InterPro" id="IPR009057">
    <property type="entry name" value="Homeodomain-like_sf"/>
</dbReference>
<dbReference type="Proteomes" id="UP001396334">
    <property type="component" value="Unassembled WGS sequence"/>
</dbReference>
<evidence type="ECO:0000256" key="1">
    <source>
        <dbReference type="ARBA" id="ARBA00004123"/>
    </source>
</evidence>
<organism evidence="8 9">
    <name type="scientific">Hibiscus sabdariffa</name>
    <name type="common">roselle</name>
    <dbReference type="NCBI Taxonomy" id="183260"/>
    <lineage>
        <taxon>Eukaryota</taxon>
        <taxon>Viridiplantae</taxon>
        <taxon>Streptophyta</taxon>
        <taxon>Embryophyta</taxon>
        <taxon>Tracheophyta</taxon>
        <taxon>Spermatophyta</taxon>
        <taxon>Magnoliopsida</taxon>
        <taxon>eudicotyledons</taxon>
        <taxon>Gunneridae</taxon>
        <taxon>Pentapetalae</taxon>
        <taxon>rosids</taxon>
        <taxon>malvids</taxon>
        <taxon>Malvales</taxon>
        <taxon>Malvaceae</taxon>
        <taxon>Malvoideae</taxon>
        <taxon>Hibiscus</taxon>
    </lineage>
</organism>
<dbReference type="InterPro" id="IPR001005">
    <property type="entry name" value="SANT/Myb"/>
</dbReference>
<accession>A0ABR2NU40</accession>
<reference evidence="8 9" key="1">
    <citation type="journal article" date="2024" name="G3 (Bethesda)">
        <title>Genome assembly of Hibiscus sabdariffa L. provides insights into metabolisms of medicinal natural products.</title>
        <authorList>
            <person name="Kim T."/>
        </authorList>
    </citation>
    <scope>NUCLEOTIDE SEQUENCE [LARGE SCALE GENOMIC DNA]</scope>
    <source>
        <strain evidence="8">TK-2024</strain>
        <tissue evidence="8">Old leaves</tissue>
    </source>
</reference>
<dbReference type="PANTHER" id="PTHR45614">
    <property type="entry name" value="MYB PROTEIN-RELATED"/>
    <property type="match status" value="1"/>
</dbReference>
<evidence type="ECO:0000256" key="4">
    <source>
        <dbReference type="ARBA" id="ARBA00023242"/>
    </source>
</evidence>
<feature type="compositionally biased region" description="Polar residues" evidence="5">
    <location>
        <begin position="335"/>
        <end position="347"/>
    </location>
</feature>
<dbReference type="PANTHER" id="PTHR45614:SF76">
    <property type="entry name" value="TRANSCRIPTION FACTOR MYB124"/>
    <property type="match status" value="1"/>
</dbReference>
<keyword evidence="9" id="KW-1185">Reference proteome</keyword>
<dbReference type="SUPFAM" id="SSF46689">
    <property type="entry name" value="Homeodomain-like"/>
    <property type="match status" value="1"/>
</dbReference>
<evidence type="ECO:0000256" key="5">
    <source>
        <dbReference type="SAM" id="MobiDB-lite"/>
    </source>
</evidence>
<dbReference type="PROSITE" id="PS51294">
    <property type="entry name" value="HTH_MYB"/>
    <property type="match status" value="2"/>
</dbReference>
<keyword evidence="4" id="KW-0539">Nucleus</keyword>
<proteinExistence type="predicted"/>
<comment type="subcellular location">
    <subcellularLocation>
        <location evidence="1">Nucleus</location>
    </subcellularLocation>
</comment>
<keyword evidence="3" id="KW-0804">Transcription</keyword>
<feature type="domain" description="HTH myb-type" evidence="7">
    <location>
        <begin position="73"/>
        <end position="123"/>
    </location>
</feature>
<evidence type="ECO:0000313" key="8">
    <source>
        <dbReference type="EMBL" id="KAK8979672.1"/>
    </source>
</evidence>
<dbReference type="CDD" id="cd00167">
    <property type="entry name" value="SANT"/>
    <property type="match status" value="2"/>
</dbReference>
<comment type="caution">
    <text evidence="8">The sequence shown here is derived from an EMBL/GenBank/DDBJ whole genome shotgun (WGS) entry which is preliminary data.</text>
</comment>
<sequence length="479" mass="53761">MMQETKKKIGGNEDFKKKERHIVTWTQQEDDILREQISLHGTENWAIIASKFKDKTTRQCRRRWYTYLNSDFKKGGWSPEEDMLLCEAQKVFGNRWTEIAKVVSGRTDNAVKNRFSTLCKKRAKYEALAKENTASFINPNNKRILLQNGLNVDGTADGTGFVKRMRRSHIYRLTEDCNFGDRSHRVSGTTVNQQLRHPFAVLGQNLHNASNVVVQSQVNNVKEVSNDDAARNNRTQGTFLKKDDPKINVLMQQAELLSSLALKVNSDNTDQSLENAWKILQDFLNQSKENDILRCTMSDIDLQLEDFKELLEDLRSSNEASRPSWRQPDLYEASPASSEYSTGSTLMPQPAGEAGEETQAKLDSLHQGILSSHIGKQNCGSEERRAPSGANTNQVEVIPSCNDQTNNIVASTSSSVEFSSPVQVTPLFRSLAAGIPSPNFSESERNFLLKTLGMESPSPNPGNNLSKPPPCKRVLLHSL</sequence>
<dbReference type="PROSITE" id="PS50090">
    <property type="entry name" value="MYB_LIKE"/>
    <property type="match status" value="2"/>
</dbReference>
<evidence type="ECO:0000256" key="2">
    <source>
        <dbReference type="ARBA" id="ARBA00023015"/>
    </source>
</evidence>
<dbReference type="InterPro" id="IPR050560">
    <property type="entry name" value="MYB_TF"/>
</dbReference>
<gene>
    <name evidence="8" type="ORF">V6N11_073662</name>
</gene>
<dbReference type="Pfam" id="PF13921">
    <property type="entry name" value="Myb_DNA-bind_6"/>
    <property type="match status" value="1"/>
</dbReference>
<feature type="domain" description="Myb-like" evidence="6">
    <location>
        <begin position="25"/>
        <end position="68"/>
    </location>
</feature>
<dbReference type="Gene3D" id="1.10.10.60">
    <property type="entry name" value="Homeodomain-like"/>
    <property type="match status" value="2"/>
</dbReference>
<dbReference type="SMART" id="SM00717">
    <property type="entry name" value="SANT"/>
    <property type="match status" value="2"/>
</dbReference>
<feature type="region of interest" description="Disordered" evidence="5">
    <location>
        <begin position="316"/>
        <end position="360"/>
    </location>
</feature>
<feature type="region of interest" description="Disordered" evidence="5">
    <location>
        <begin position="451"/>
        <end position="470"/>
    </location>
</feature>
<evidence type="ECO:0000259" key="7">
    <source>
        <dbReference type="PROSITE" id="PS51294"/>
    </source>
</evidence>
<feature type="domain" description="Myb-like" evidence="6">
    <location>
        <begin position="69"/>
        <end position="119"/>
    </location>
</feature>
<protein>
    <submittedName>
        <fullName evidence="8">Uncharacterized protein</fullName>
    </submittedName>
</protein>
<keyword evidence="2" id="KW-0805">Transcription regulation</keyword>